<evidence type="ECO:0000313" key="1">
    <source>
        <dbReference type="Proteomes" id="UP000887579"/>
    </source>
</evidence>
<protein>
    <submittedName>
        <fullName evidence="2">Uncharacterized protein</fullName>
    </submittedName>
</protein>
<proteinExistence type="predicted"/>
<accession>A0AC34FPZ9</accession>
<evidence type="ECO:0000313" key="2">
    <source>
        <dbReference type="WBParaSite" id="ES5_v2.g19236.t1"/>
    </source>
</evidence>
<dbReference type="WBParaSite" id="ES5_v2.g19236.t1">
    <property type="protein sequence ID" value="ES5_v2.g19236.t1"/>
    <property type="gene ID" value="ES5_v2.g19236"/>
</dbReference>
<reference evidence="2" key="1">
    <citation type="submission" date="2022-11" db="UniProtKB">
        <authorList>
            <consortium name="WormBaseParasite"/>
        </authorList>
    </citation>
    <scope>IDENTIFICATION</scope>
</reference>
<name>A0AC34FPZ9_9BILA</name>
<sequence>MKGLTTYAYNNRLKRPPLFLKGGFKMWSFTYAPYTNKEFNNSLFSEDDEFGRLLQEMKQSVEVSYPDLISRQREPEPPWPTSTVPPRRPETSFSTAPDAPPVSRPQFDRSQKPTAPPRTLPPNIPPAPTYPAVSLKSVPKALPAVGTLGGARVADPTPPQLPSSKQS</sequence>
<dbReference type="Proteomes" id="UP000887579">
    <property type="component" value="Unplaced"/>
</dbReference>
<organism evidence="1 2">
    <name type="scientific">Panagrolaimus sp. ES5</name>
    <dbReference type="NCBI Taxonomy" id="591445"/>
    <lineage>
        <taxon>Eukaryota</taxon>
        <taxon>Metazoa</taxon>
        <taxon>Ecdysozoa</taxon>
        <taxon>Nematoda</taxon>
        <taxon>Chromadorea</taxon>
        <taxon>Rhabditida</taxon>
        <taxon>Tylenchina</taxon>
        <taxon>Panagrolaimomorpha</taxon>
        <taxon>Panagrolaimoidea</taxon>
        <taxon>Panagrolaimidae</taxon>
        <taxon>Panagrolaimus</taxon>
    </lineage>
</organism>